<evidence type="ECO:0000313" key="2">
    <source>
        <dbReference type="Proteomes" id="UP001177021"/>
    </source>
</evidence>
<reference evidence="1" key="1">
    <citation type="submission" date="2023-10" db="EMBL/GenBank/DDBJ databases">
        <authorList>
            <person name="Rodriguez Cubillos JULIANA M."/>
            <person name="De Vega J."/>
        </authorList>
    </citation>
    <scope>NUCLEOTIDE SEQUENCE</scope>
</reference>
<protein>
    <submittedName>
        <fullName evidence="1">Uncharacterized protein</fullName>
    </submittedName>
</protein>
<dbReference type="Proteomes" id="UP001177021">
    <property type="component" value="Unassembled WGS sequence"/>
</dbReference>
<dbReference type="EMBL" id="CASHSV030000034">
    <property type="protein sequence ID" value="CAJ2642937.1"/>
    <property type="molecule type" value="Genomic_DNA"/>
</dbReference>
<comment type="caution">
    <text evidence="1">The sequence shown here is derived from an EMBL/GenBank/DDBJ whole genome shotgun (WGS) entry which is preliminary data.</text>
</comment>
<proteinExistence type="predicted"/>
<keyword evidence="2" id="KW-1185">Reference proteome</keyword>
<organism evidence="1 2">
    <name type="scientific">Trifolium pratense</name>
    <name type="common">Red clover</name>
    <dbReference type="NCBI Taxonomy" id="57577"/>
    <lineage>
        <taxon>Eukaryota</taxon>
        <taxon>Viridiplantae</taxon>
        <taxon>Streptophyta</taxon>
        <taxon>Embryophyta</taxon>
        <taxon>Tracheophyta</taxon>
        <taxon>Spermatophyta</taxon>
        <taxon>Magnoliopsida</taxon>
        <taxon>eudicotyledons</taxon>
        <taxon>Gunneridae</taxon>
        <taxon>Pentapetalae</taxon>
        <taxon>rosids</taxon>
        <taxon>fabids</taxon>
        <taxon>Fabales</taxon>
        <taxon>Fabaceae</taxon>
        <taxon>Papilionoideae</taxon>
        <taxon>50 kb inversion clade</taxon>
        <taxon>NPAAA clade</taxon>
        <taxon>Hologalegina</taxon>
        <taxon>IRL clade</taxon>
        <taxon>Trifolieae</taxon>
        <taxon>Trifolium</taxon>
    </lineage>
</organism>
<accession>A0ACB0JF62</accession>
<evidence type="ECO:0000313" key="1">
    <source>
        <dbReference type="EMBL" id="CAJ2642937.1"/>
    </source>
</evidence>
<sequence>MPSEDSKPVKIEEENNDEDKISSFKKVTNSNAKPQSKVSKLKKGLKQEPEPIPHATTSASRSKVKNEVNDDEDDDDDEKPISKRIPKTSKVKNEVNEDDYDEDDDDVKPISKKIPKTKVVKEVKKVIKKVKKEEKVVVTEETKKIKRERKVYDLPGQKRDPPEERDPLRIFYESLHEQIPTSEMAQIWLMESGLLPREVAKKVFEKKQKKGMQAKITSPVKAGTTVKQSTKSVTVKKESSTTPNSSAKKKTTNSTSKQTKKRKFESTSSEDDDSDFIGSAKTKKRKVA</sequence>
<gene>
    <name evidence="1" type="ORF">MILVUS5_LOCUS12303</name>
</gene>
<name>A0ACB0JF62_TRIPR</name>